<dbReference type="RefSeq" id="WP_249332653.1">
    <property type="nucleotide sequence ID" value="NZ_JACRSY010000012.1"/>
</dbReference>
<dbReference type="GO" id="GO:0003677">
    <property type="term" value="F:DNA binding"/>
    <property type="evidence" value="ECO:0007669"/>
    <property type="project" value="UniProtKB-KW"/>
</dbReference>
<dbReference type="SUPFAM" id="SSF47413">
    <property type="entry name" value="lambda repressor-like DNA-binding domains"/>
    <property type="match status" value="1"/>
</dbReference>
<name>A0A926IE96_9FIRM</name>
<feature type="domain" description="HTH cro/C1-type" evidence="2">
    <location>
        <begin position="7"/>
        <end position="61"/>
    </location>
</feature>
<keyword evidence="4" id="KW-1185">Reference proteome</keyword>
<dbReference type="PROSITE" id="PS50943">
    <property type="entry name" value="HTH_CROC1"/>
    <property type="match status" value="1"/>
</dbReference>
<accession>A0A926IE96</accession>
<sequence length="103" mass="12273">MSLGERLRKCRENKDLKQLDVSKQLHINNKTLSCYELDKISPDVETLKNLAQFYEVSLPWLLGSNPYHEHIYSDIIERLEKLDKTSVQSVREYIEFLEFKKNK</sequence>
<dbReference type="CDD" id="cd00093">
    <property type="entry name" value="HTH_XRE"/>
    <property type="match status" value="1"/>
</dbReference>
<dbReference type="InterPro" id="IPR010982">
    <property type="entry name" value="Lambda_DNA-bd_dom_sf"/>
</dbReference>
<dbReference type="InterPro" id="IPR001387">
    <property type="entry name" value="Cro/C1-type_HTH"/>
</dbReference>
<keyword evidence="1" id="KW-0238">DNA-binding</keyword>
<dbReference type="SMART" id="SM00530">
    <property type="entry name" value="HTH_XRE"/>
    <property type="match status" value="1"/>
</dbReference>
<dbReference type="PANTHER" id="PTHR46558">
    <property type="entry name" value="TRACRIPTIONAL REGULATORY PROTEIN-RELATED-RELATED"/>
    <property type="match status" value="1"/>
</dbReference>
<dbReference type="Proteomes" id="UP000655830">
    <property type="component" value="Unassembled WGS sequence"/>
</dbReference>
<evidence type="ECO:0000313" key="4">
    <source>
        <dbReference type="Proteomes" id="UP000655830"/>
    </source>
</evidence>
<proteinExistence type="predicted"/>
<dbReference type="Gene3D" id="1.10.260.40">
    <property type="entry name" value="lambda repressor-like DNA-binding domains"/>
    <property type="match status" value="1"/>
</dbReference>
<protein>
    <submittedName>
        <fullName evidence="3">Helix-turn-helix transcriptional regulator</fullName>
    </submittedName>
</protein>
<evidence type="ECO:0000313" key="3">
    <source>
        <dbReference type="EMBL" id="MBC8579699.1"/>
    </source>
</evidence>
<organism evidence="3 4">
    <name type="scientific">Zhenhengia yiwuensis</name>
    <dbReference type="NCBI Taxonomy" id="2763666"/>
    <lineage>
        <taxon>Bacteria</taxon>
        <taxon>Bacillati</taxon>
        <taxon>Bacillota</taxon>
        <taxon>Clostridia</taxon>
        <taxon>Lachnospirales</taxon>
        <taxon>Lachnospiraceae</taxon>
        <taxon>Zhenhengia</taxon>
    </lineage>
</organism>
<reference evidence="3" key="1">
    <citation type="submission" date="2020-08" db="EMBL/GenBank/DDBJ databases">
        <title>Genome public.</title>
        <authorList>
            <person name="Liu C."/>
            <person name="Sun Q."/>
        </authorList>
    </citation>
    <scope>NUCLEOTIDE SEQUENCE</scope>
    <source>
        <strain evidence="3">NSJ-12</strain>
    </source>
</reference>
<dbReference type="PANTHER" id="PTHR46558:SF11">
    <property type="entry name" value="HTH-TYPE TRANSCRIPTIONAL REGULATOR XRE"/>
    <property type="match status" value="1"/>
</dbReference>
<evidence type="ECO:0000259" key="2">
    <source>
        <dbReference type="PROSITE" id="PS50943"/>
    </source>
</evidence>
<dbReference type="EMBL" id="JACRSY010000012">
    <property type="protein sequence ID" value="MBC8579699.1"/>
    <property type="molecule type" value="Genomic_DNA"/>
</dbReference>
<gene>
    <name evidence="3" type="ORF">H8718_09165</name>
</gene>
<comment type="caution">
    <text evidence="3">The sequence shown here is derived from an EMBL/GenBank/DDBJ whole genome shotgun (WGS) entry which is preliminary data.</text>
</comment>
<dbReference type="AlphaFoldDB" id="A0A926IE96"/>
<evidence type="ECO:0000256" key="1">
    <source>
        <dbReference type="ARBA" id="ARBA00023125"/>
    </source>
</evidence>
<dbReference type="Pfam" id="PF12844">
    <property type="entry name" value="HTH_19"/>
    <property type="match status" value="1"/>
</dbReference>